<dbReference type="OrthoDB" id="339325at2759"/>
<feature type="compositionally biased region" description="Low complexity" evidence="9">
    <location>
        <begin position="886"/>
        <end position="908"/>
    </location>
</feature>
<evidence type="ECO:0000313" key="14">
    <source>
        <dbReference type="Proteomes" id="UP000239899"/>
    </source>
</evidence>
<feature type="compositionally biased region" description="Gly residues" evidence="9">
    <location>
        <begin position="93"/>
        <end position="102"/>
    </location>
</feature>
<keyword evidence="10" id="KW-0472">Membrane</keyword>
<keyword evidence="10" id="KW-1133">Transmembrane helix</keyword>
<dbReference type="GO" id="GO:0003723">
    <property type="term" value="F:RNA binding"/>
    <property type="evidence" value="ECO:0007669"/>
    <property type="project" value="InterPro"/>
</dbReference>
<dbReference type="STRING" id="3076.A0A2P6TNE4"/>
<comment type="similarity">
    <text evidence="1 8">Belongs to the RNase T2 family.</text>
</comment>
<dbReference type="Proteomes" id="UP000239899">
    <property type="component" value="Unassembled WGS sequence"/>
</dbReference>
<feature type="compositionally biased region" description="Low complexity" evidence="9">
    <location>
        <begin position="617"/>
        <end position="633"/>
    </location>
</feature>
<keyword evidence="11" id="KW-0732">Signal</keyword>
<evidence type="ECO:0000256" key="3">
    <source>
        <dbReference type="ARBA" id="ARBA00022679"/>
    </source>
</evidence>
<dbReference type="Gene3D" id="3.90.730.10">
    <property type="entry name" value="Ribonuclease T2-like"/>
    <property type="match status" value="1"/>
</dbReference>
<evidence type="ECO:0000256" key="4">
    <source>
        <dbReference type="ARBA" id="ARBA00022741"/>
    </source>
</evidence>
<evidence type="ECO:0000256" key="2">
    <source>
        <dbReference type="ARBA" id="ARBA00022527"/>
    </source>
</evidence>
<proteinExistence type="inferred from homology"/>
<accession>A0A2P6TNE4</accession>
<dbReference type="EMBL" id="LHPG02000010">
    <property type="protein sequence ID" value="PRW50839.1"/>
    <property type="molecule type" value="Genomic_DNA"/>
</dbReference>
<dbReference type="InterPro" id="IPR001245">
    <property type="entry name" value="Ser-Thr/Tyr_kinase_cat_dom"/>
</dbReference>
<dbReference type="GO" id="GO:0004674">
    <property type="term" value="F:protein serine/threonine kinase activity"/>
    <property type="evidence" value="ECO:0007669"/>
    <property type="project" value="UniProtKB-KW"/>
</dbReference>
<gene>
    <name evidence="13" type="ORF">C2E21_5637</name>
</gene>
<dbReference type="InterPro" id="IPR051681">
    <property type="entry name" value="Ser/Thr_Kinases-Pseudokinases"/>
</dbReference>
<organism evidence="13 14">
    <name type="scientific">Chlorella sorokiniana</name>
    <name type="common">Freshwater green alga</name>
    <dbReference type="NCBI Taxonomy" id="3076"/>
    <lineage>
        <taxon>Eukaryota</taxon>
        <taxon>Viridiplantae</taxon>
        <taxon>Chlorophyta</taxon>
        <taxon>core chlorophytes</taxon>
        <taxon>Trebouxiophyceae</taxon>
        <taxon>Chlorellales</taxon>
        <taxon>Chlorellaceae</taxon>
        <taxon>Chlorella clade</taxon>
        <taxon>Chlorella</taxon>
    </lineage>
</organism>
<reference evidence="13 14" key="1">
    <citation type="journal article" date="2018" name="Plant J.">
        <title>Genome sequences of Chlorella sorokiniana UTEX 1602 and Micractinium conductrix SAG 241.80: implications to maltose excretion by a green alga.</title>
        <authorList>
            <person name="Arriola M.B."/>
            <person name="Velmurugan N."/>
            <person name="Zhang Y."/>
            <person name="Plunkett M.H."/>
            <person name="Hondzo H."/>
            <person name="Barney B.M."/>
        </authorList>
    </citation>
    <scope>NUCLEOTIDE SEQUENCE [LARGE SCALE GENOMIC DNA]</scope>
    <source>
        <strain evidence="14">UTEX 1602</strain>
    </source>
</reference>
<dbReference type="InterPro" id="IPR036430">
    <property type="entry name" value="RNase_T2-like_sf"/>
</dbReference>
<keyword evidence="3" id="KW-0808">Transferase</keyword>
<feature type="region of interest" description="Disordered" evidence="9">
    <location>
        <begin position="602"/>
        <end position="637"/>
    </location>
</feature>
<protein>
    <submittedName>
        <fullName evidence="13">Serine threonine-kinase CTR1</fullName>
    </submittedName>
</protein>
<evidence type="ECO:0000313" key="13">
    <source>
        <dbReference type="EMBL" id="PRW50839.1"/>
    </source>
</evidence>
<dbReference type="Pfam" id="PF07714">
    <property type="entry name" value="PK_Tyr_Ser-Thr"/>
    <property type="match status" value="1"/>
</dbReference>
<keyword evidence="6 7" id="KW-0067">ATP-binding</keyword>
<dbReference type="PROSITE" id="PS50011">
    <property type="entry name" value="PROTEIN_KINASE_DOM"/>
    <property type="match status" value="1"/>
</dbReference>
<feature type="region of interest" description="Disordered" evidence="9">
    <location>
        <begin position="830"/>
        <end position="917"/>
    </location>
</feature>
<evidence type="ECO:0000256" key="6">
    <source>
        <dbReference type="ARBA" id="ARBA00022840"/>
    </source>
</evidence>
<dbReference type="PANTHER" id="PTHR44329">
    <property type="entry name" value="SERINE/THREONINE-PROTEIN KINASE TNNI3K-RELATED"/>
    <property type="match status" value="1"/>
</dbReference>
<keyword evidence="5" id="KW-0418">Kinase</keyword>
<dbReference type="GO" id="GO:0033897">
    <property type="term" value="F:ribonuclease T2 activity"/>
    <property type="evidence" value="ECO:0007669"/>
    <property type="project" value="InterPro"/>
</dbReference>
<dbReference type="PANTHER" id="PTHR44329:SF298">
    <property type="entry name" value="MIXED LINEAGE KINASE DOMAIN-LIKE PROTEIN"/>
    <property type="match status" value="1"/>
</dbReference>
<dbReference type="InterPro" id="IPR017441">
    <property type="entry name" value="Protein_kinase_ATP_BS"/>
</dbReference>
<keyword evidence="10" id="KW-0812">Transmembrane</keyword>
<name>A0A2P6TNE4_CHLSO</name>
<dbReference type="SUPFAM" id="SSF56112">
    <property type="entry name" value="Protein kinase-like (PK-like)"/>
    <property type="match status" value="1"/>
</dbReference>
<evidence type="ECO:0000256" key="1">
    <source>
        <dbReference type="ARBA" id="ARBA00007469"/>
    </source>
</evidence>
<keyword evidence="2" id="KW-0723">Serine/threonine-protein kinase</keyword>
<evidence type="ECO:0000256" key="7">
    <source>
        <dbReference type="PROSITE-ProRule" id="PRU10141"/>
    </source>
</evidence>
<evidence type="ECO:0000256" key="9">
    <source>
        <dbReference type="SAM" id="MobiDB-lite"/>
    </source>
</evidence>
<dbReference type="InterPro" id="IPR008271">
    <property type="entry name" value="Ser/Thr_kinase_AS"/>
</dbReference>
<feature type="signal peptide" evidence="11">
    <location>
        <begin position="1"/>
        <end position="25"/>
    </location>
</feature>
<feature type="chain" id="PRO_5015186191" evidence="11">
    <location>
        <begin position="26"/>
        <end position="1268"/>
    </location>
</feature>
<dbReference type="SUPFAM" id="SSF55895">
    <property type="entry name" value="Ribonuclease Rh-like"/>
    <property type="match status" value="1"/>
</dbReference>
<feature type="transmembrane region" description="Helical" evidence="10">
    <location>
        <begin position="645"/>
        <end position="666"/>
    </location>
</feature>
<comment type="caution">
    <text evidence="13">The sequence shown here is derived from an EMBL/GenBank/DDBJ whole genome shotgun (WGS) entry which is preliminary data.</text>
</comment>
<dbReference type="InterPro" id="IPR001568">
    <property type="entry name" value="RNase_T2-like"/>
</dbReference>
<evidence type="ECO:0000256" key="11">
    <source>
        <dbReference type="SAM" id="SignalP"/>
    </source>
</evidence>
<dbReference type="Gene3D" id="1.10.510.10">
    <property type="entry name" value="Transferase(Phosphotransferase) domain 1"/>
    <property type="match status" value="1"/>
</dbReference>
<feature type="region of interest" description="Disordered" evidence="9">
    <location>
        <begin position="86"/>
        <end position="110"/>
    </location>
</feature>
<dbReference type="CDD" id="cd13999">
    <property type="entry name" value="STKc_MAP3K-like"/>
    <property type="match status" value="1"/>
</dbReference>
<evidence type="ECO:0000259" key="12">
    <source>
        <dbReference type="PROSITE" id="PS50011"/>
    </source>
</evidence>
<feature type="compositionally biased region" description="Pro residues" evidence="9">
    <location>
        <begin position="606"/>
        <end position="616"/>
    </location>
</feature>
<dbReference type="PROSITE" id="PS00107">
    <property type="entry name" value="PROTEIN_KINASE_ATP"/>
    <property type="match status" value="1"/>
</dbReference>
<keyword evidence="4 7" id="KW-0547">Nucleotide-binding</keyword>
<evidence type="ECO:0000256" key="8">
    <source>
        <dbReference type="RuleBase" id="RU004328"/>
    </source>
</evidence>
<dbReference type="InterPro" id="IPR011009">
    <property type="entry name" value="Kinase-like_dom_sf"/>
</dbReference>
<dbReference type="AlphaFoldDB" id="A0A2P6TNE4"/>
<dbReference type="PROSITE" id="PS00108">
    <property type="entry name" value="PROTEIN_KINASE_ST"/>
    <property type="match status" value="1"/>
</dbReference>
<dbReference type="InterPro" id="IPR000719">
    <property type="entry name" value="Prot_kinase_dom"/>
</dbReference>
<feature type="domain" description="Protein kinase" evidence="12">
    <location>
        <begin position="961"/>
        <end position="1246"/>
    </location>
</feature>
<feature type="binding site" evidence="7">
    <location>
        <position position="988"/>
    </location>
    <ligand>
        <name>ATP</name>
        <dbReference type="ChEBI" id="CHEBI:30616"/>
    </ligand>
</feature>
<dbReference type="Pfam" id="PF00445">
    <property type="entry name" value="Ribonuclease_T2"/>
    <property type="match status" value="1"/>
</dbReference>
<dbReference type="GO" id="GO:0005524">
    <property type="term" value="F:ATP binding"/>
    <property type="evidence" value="ECO:0007669"/>
    <property type="project" value="UniProtKB-UniRule"/>
</dbReference>
<sequence>MTSGASPAALLVSAALVLWLNAASAAPEDAASLMIMSMQWLPQAQPTQACISPTEYCNGGQLNTCIKSGCDLWTNNQPHCLAPDPGPANGSAAGSGGTGGGTSPNTPNTGGGAVRVCRAFNREQAPAEFNVARFFPAQPDGQDADTACSLATPLNPGILPQDLQAQLGCIAGGVQAGDDAWQQLWTSGGACTGMPQEDYYTLLADTFATYNPASVLAPGELQMNRSELIAALESAWGAEPWVACNASLGAGARSPLLLEVAMCMNATTQQPVDCPRAALDRSVQGAAGNASANACGEEYGNGPIVFMPGALTPSSCSAYFPAPMLGLMRPGPVPLPGPDLQPERNTTTLQDCFNYFQAYSDDLQSCATQVGALGTSFNSADCPPVCAGILGYMPDECSLYADAKGAVGMGEWNSNRLSPTFDACLDVFCLGNATVCTSTPASRADLDWLLLLSTNSDALKSVEDAIRNKTQPSSSSVGNARAYVDTCRDNYFATLQDSLTACVQGLNAGRNDLATGVRLTSADCPPSCAGILQDMPPECSAFIACTGCYLGTDTSRPADRSFNLCKDIFCKNGTCVVTGDAMAALGYFMMLVDPDSALWHSLAAPPASPSPSPGQPADPNAQNPSTASDSAGGSSSGGSSAGATAGIVVGVVAGVAALAAVALFVWRRRRARQCSADGKGLPGSDPTLNSFGGEVDTLLTSGRRPFGSISFSLALPPHARKAPRLPAPEAAAAAGAGGAAGAGAVAAGGAVASSPKAGTPSTASMADKDALNSLTTTQAESSLVEGQEGSDDVFLSFARRHSAQVALDSAAALPSLAAAAALAAAFPRPASPASARQSGWMPRASGSNGLGSPRSLGIEPLAQVSPTARSASLPPSPSTAHSAQTVHVQHSGHSGLSGGSMQMMQHSGLSGGGMQTVQYSGHSGLSVEGLRSTSLSSAQPTLLSRLVTQSRGIWDIPFAELQLRRRVGAGAFGAVYQAEWHQTTCAVKVLLSKATLSSEGSLAEAINQPSPLVQRLREEADIMFSLRHPNCVQLMGTVTSPPCLVTEYCSRGSLTDCLKAAKRDPARAAAMTWHLRLSLALDAAKGMLYLHTRSPPILHRDLKSPNLLVDRNWDCKVVDFGLSTWLGYENREDSSQEATNPRWLPPEVIRGEGASLASDVYAFGVILWELVTWEVPYTGVNTWQIAKAILSGQRLVVPPREAQPGTDRLPPDIERDYLQLMERCWAHEAEQRPSFDAVAARLRDLLRRLEDAGCALGMRAGSQAVRLA</sequence>
<dbReference type="SMART" id="SM00220">
    <property type="entry name" value="S_TKc"/>
    <property type="match status" value="1"/>
</dbReference>
<evidence type="ECO:0000256" key="10">
    <source>
        <dbReference type="SAM" id="Phobius"/>
    </source>
</evidence>
<evidence type="ECO:0000256" key="5">
    <source>
        <dbReference type="ARBA" id="ARBA00022777"/>
    </source>
</evidence>
<keyword evidence="14" id="KW-1185">Reference proteome</keyword>